<evidence type="ECO:0000256" key="5">
    <source>
        <dbReference type="ARBA" id="ARBA00022840"/>
    </source>
</evidence>
<dbReference type="InterPro" id="IPR014746">
    <property type="entry name" value="Gln_synth/guanido_kin_cat_dom"/>
</dbReference>
<dbReference type="GeneID" id="28971662"/>
<dbReference type="AlphaFoldDB" id="A0A1A5ZW78"/>
<dbReference type="GO" id="GO:0006576">
    <property type="term" value="P:biogenic amine metabolic process"/>
    <property type="evidence" value="ECO:0007669"/>
    <property type="project" value="UniProtKB-ARBA"/>
</dbReference>
<dbReference type="GO" id="GO:0006542">
    <property type="term" value="P:glutamine biosynthetic process"/>
    <property type="evidence" value="ECO:0007669"/>
    <property type="project" value="InterPro"/>
</dbReference>
<evidence type="ECO:0000259" key="8">
    <source>
        <dbReference type="PROSITE" id="PS51987"/>
    </source>
</evidence>
<evidence type="ECO:0000313" key="9">
    <source>
        <dbReference type="EMBL" id="OBR82049.1"/>
    </source>
</evidence>
<reference evidence="9" key="1">
    <citation type="submission" date="2013-07" db="EMBL/GenBank/DDBJ databases">
        <title>The Genome Sequence of Cryptococcus dejecticola CBS10117.</title>
        <authorList>
            <consortium name="The Broad Institute Genome Sequencing Platform"/>
            <person name="Cuomo C."/>
            <person name="Litvintseva A."/>
            <person name="Chen Y."/>
            <person name="Heitman J."/>
            <person name="Sun S."/>
            <person name="Springer D."/>
            <person name="Dromer F."/>
            <person name="Young S.K."/>
            <person name="Zeng Q."/>
            <person name="Gargeya S."/>
            <person name="Fitzgerald M."/>
            <person name="Abouelleil A."/>
            <person name="Alvarado L."/>
            <person name="Berlin A.M."/>
            <person name="Chapman S.B."/>
            <person name="Dewar J."/>
            <person name="Goldberg J."/>
            <person name="Griggs A."/>
            <person name="Gujja S."/>
            <person name="Hansen M."/>
            <person name="Howarth C."/>
            <person name="Imamovic A."/>
            <person name="Larimer J."/>
            <person name="McCowan C."/>
            <person name="Murphy C."/>
            <person name="Pearson M."/>
            <person name="Priest M."/>
            <person name="Roberts A."/>
            <person name="Saif S."/>
            <person name="Shea T."/>
            <person name="Sykes S."/>
            <person name="Wortman J."/>
            <person name="Nusbaum C."/>
            <person name="Birren B."/>
        </authorList>
    </citation>
    <scope>NUCLEOTIDE SEQUENCE [LARGE SCALE GENOMIC DNA]</scope>
    <source>
        <strain evidence="9">CBS 10117</strain>
    </source>
</reference>
<reference evidence="10" key="2">
    <citation type="submission" date="2013-07" db="EMBL/GenBank/DDBJ databases">
        <authorList>
            <consortium name="The Broad Institute Genome Sequencing Platform"/>
            <person name="Cuomo C."/>
            <person name="Litvintseva A."/>
            <person name="Chen Y."/>
            <person name="Heitman J."/>
            <person name="Sun S."/>
            <person name="Springer D."/>
            <person name="Dromer F."/>
            <person name="Young S.K."/>
            <person name="Zeng Q."/>
            <person name="Gargeya S."/>
            <person name="Fitzgerald M."/>
            <person name="Abouelleil A."/>
            <person name="Alvarado L."/>
            <person name="Berlin A.M."/>
            <person name="Chapman S.B."/>
            <person name="Dewar J."/>
            <person name="Goldberg J."/>
            <person name="Griggs A."/>
            <person name="Gujja S."/>
            <person name="Hansen M."/>
            <person name="Howarth C."/>
            <person name="Imamovic A."/>
            <person name="Larimer J."/>
            <person name="McCowan C."/>
            <person name="Murphy C."/>
            <person name="Pearson M."/>
            <person name="Priest M."/>
            <person name="Roberts A."/>
            <person name="Saif S."/>
            <person name="Shea T."/>
            <person name="Sykes S."/>
            <person name="Wortman J."/>
            <person name="Nusbaum C."/>
            <person name="Birren B."/>
        </authorList>
    </citation>
    <scope>NUCLEOTIDE SEQUENCE</scope>
    <source>
        <strain evidence="10">CBS 10117</strain>
    </source>
</reference>
<dbReference type="EMBL" id="CP144539">
    <property type="protein sequence ID" value="WWC65352.1"/>
    <property type="molecule type" value="Genomic_DNA"/>
</dbReference>
<dbReference type="EMBL" id="KI894036">
    <property type="protein sequence ID" value="OBR82049.1"/>
    <property type="molecule type" value="Genomic_DNA"/>
</dbReference>
<proteinExistence type="inferred from homology"/>
<accession>A0A1A5ZW78</accession>
<dbReference type="VEuPathDB" id="FungiDB:I303_07963"/>
<evidence type="ECO:0000256" key="4">
    <source>
        <dbReference type="ARBA" id="ARBA00022741"/>
    </source>
</evidence>
<dbReference type="RefSeq" id="XP_018259891.1">
    <property type="nucleotide sequence ID" value="XM_018411223.1"/>
</dbReference>
<dbReference type="Gene3D" id="3.30.590.10">
    <property type="entry name" value="Glutamine synthetase/guanido kinase, catalytic domain"/>
    <property type="match status" value="1"/>
</dbReference>
<dbReference type="KEGG" id="kdj:28971662"/>
<protein>
    <recommendedName>
        <fullName evidence="2">Glutamine synthetase</fullName>
    </recommendedName>
</protein>
<organism evidence="9">
    <name type="scientific">Kwoniella dejecticola CBS 10117</name>
    <dbReference type="NCBI Taxonomy" id="1296121"/>
    <lineage>
        <taxon>Eukaryota</taxon>
        <taxon>Fungi</taxon>
        <taxon>Dikarya</taxon>
        <taxon>Basidiomycota</taxon>
        <taxon>Agaricomycotina</taxon>
        <taxon>Tremellomycetes</taxon>
        <taxon>Tremellales</taxon>
        <taxon>Cryptococcaceae</taxon>
        <taxon>Kwoniella</taxon>
    </lineage>
</organism>
<evidence type="ECO:0000256" key="3">
    <source>
        <dbReference type="ARBA" id="ARBA00022598"/>
    </source>
</evidence>
<evidence type="ECO:0000256" key="2">
    <source>
        <dbReference type="ARBA" id="ARBA00021364"/>
    </source>
</evidence>
<sequence>MPPSPTSNAPTSLEELKELLKDDNKVKVAGVDVDGVLRGKIMSKDKFLSSVKGDGFGFCSTIYGWDIHDLAYTKELLVANWSNGYRDLWATIDLSTYRRLKWEKNIPFFLCSFIVPETNKPLIVDPRSLLRTVLDEGVGKELGFEAMAGAEFEYFQFKENAQSLADKKFHDLKPLTPGMHGYSLLRPTLNQDYFHDLYDMALDFGIEVEGHHTETGPGVFETALAYTDAARMADNACLFKLVAKSVGMKYDIMPTFMAKPWGDLPGCSGHIHVSLRDKNGRNIFAVSEEEEKSGGRKDAEYDDVKYLSQEAEWFLAGLLEGMPDVLPMFCPTINSYKRLQGGQAMWAPDTASYGYDSRAASVRILSGPGVKGYATRFEVRVPGADMNPYYALSAIFALGFRGIKNKTTLPYGPLNSPGVTRDTVKHLPTSLEGAVDAFMAKDSTAREVLGDYFVDHYGGTRVHELEVWKKAVTDWEVARYFELV</sequence>
<evidence type="ECO:0000256" key="6">
    <source>
        <dbReference type="PROSITE-ProRule" id="PRU01331"/>
    </source>
</evidence>
<evidence type="ECO:0000313" key="11">
    <source>
        <dbReference type="Proteomes" id="UP000078595"/>
    </source>
</evidence>
<keyword evidence="3" id="KW-0436">Ligase</keyword>
<dbReference type="PANTHER" id="PTHR43785">
    <property type="entry name" value="GAMMA-GLUTAMYLPUTRESCINE SYNTHETASE"/>
    <property type="match status" value="1"/>
</dbReference>
<gene>
    <name evidence="9" type="ORF">I303_07963</name>
    <name evidence="10" type="ORF">I303_107970</name>
</gene>
<keyword evidence="4" id="KW-0547">Nucleotide-binding</keyword>
<comment type="similarity">
    <text evidence="1 6 7">Belongs to the glutamine synthetase family.</text>
</comment>
<dbReference type="GO" id="GO:0005524">
    <property type="term" value="F:ATP binding"/>
    <property type="evidence" value="ECO:0007669"/>
    <property type="project" value="UniProtKB-KW"/>
</dbReference>
<name>A0A1A5ZW78_9TREE</name>
<dbReference type="OrthoDB" id="77835at2759"/>
<dbReference type="InterPro" id="IPR036651">
    <property type="entry name" value="Gln_synt_N_sf"/>
</dbReference>
<dbReference type="SUPFAM" id="SSF55931">
    <property type="entry name" value="Glutamine synthetase/guanido kinase"/>
    <property type="match status" value="1"/>
</dbReference>
<keyword evidence="5" id="KW-0067">ATP-binding</keyword>
<dbReference type="STRING" id="1296121.A0A1A5ZW78"/>
<dbReference type="SMART" id="SM01230">
    <property type="entry name" value="Gln-synt_C"/>
    <property type="match status" value="1"/>
</dbReference>
<evidence type="ECO:0000256" key="1">
    <source>
        <dbReference type="ARBA" id="ARBA00009897"/>
    </source>
</evidence>
<dbReference type="InterPro" id="IPR008146">
    <property type="entry name" value="Gln_synth_cat_dom"/>
</dbReference>
<feature type="domain" description="GS catalytic" evidence="8">
    <location>
        <begin position="126"/>
        <end position="484"/>
    </location>
</feature>
<dbReference type="FunFam" id="3.30.590.10:FF:000005">
    <property type="entry name" value="Probable glutamine synthetase"/>
    <property type="match status" value="1"/>
</dbReference>
<reference evidence="10" key="3">
    <citation type="submission" date="2024-02" db="EMBL/GenBank/DDBJ databases">
        <title>Comparative genomics of Cryptococcus and Kwoniella reveals pathogenesis evolution and contrasting modes of karyotype evolution via chromosome fusion or intercentromeric recombination.</title>
        <authorList>
            <person name="Coelho M.A."/>
            <person name="David-Palma M."/>
            <person name="Shea T."/>
            <person name="Bowers K."/>
            <person name="McGinley-Smith S."/>
            <person name="Mohammad A.W."/>
            <person name="Gnirke A."/>
            <person name="Yurkov A.M."/>
            <person name="Nowrousian M."/>
            <person name="Sun S."/>
            <person name="Cuomo C.A."/>
            <person name="Heitman J."/>
        </authorList>
    </citation>
    <scope>NUCLEOTIDE SEQUENCE</scope>
    <source>
        <strain evidence="10">CBS 10117</strain>
    </source>
</reference>
<dbReference type="Pfam" id="PF00120">
    <property type="entry name" value="Gln-synt_C"/>
    <property type="match status" value="1"/>
</dbReference>
<evidence type="ECO:0000313" key="10">
    <source>
        <dbReference type="EMBL" id="WWC65352.1"/>
    </source>
</evidence>
<keyword evidence="11" id="KW-1185">Reference proteome</keyword>
<dbReference type="PANTHER" id="PTHR43785:SF12">
    <property type="entry name" value="TYPE-1 GLUTAMINE SYNTHETASE 2"/>
    <property type="match status" value="1"/>
</dbReference>
<evidence type="ECO:0000256" key="7">
    <source>
        <dbReference type="RuleBase" id="RU000384"/>
    </source>
</evidence>
<dbReference type="PROSITE" id="PS51987">
    <property type="entry name" value="GS_CATALYTIC"/>
    <property type="match status" value="1"/>
</dbReference>
<dbReference type="SUPFAM" id="SSF54368">
    <property type="entry name" value="Glutamine synthetase, N-terminal domain"/>
    <property type="match status" value="1"/>
</dbReference>
<dbReference type="Proteomes" id="UP000078595">
    <property type="component" value="Chromosome 10"/>
</dbReference>
<dbReference type="GO" id="GO:0004356">
    <property type="term" value="F:glutamine synthetase activity"/>
    <property type="evidence" value="ECO:0007669"/>
    <property type="project" value="InterPro"/>
</dbReference>